<name>A0A0G3GK61_9PSED</name>
<dbReference type="PATRIC" id="fig|587753.11.peg.2871"/>
<gene>
    <name evidence="1" type="ORF">VM99_14045</name>
</gene>
<reference evidence="2" key="2">
    <citation type="submission" date="2015-03" db="EMBL/GenBank/DDBJ databases">
        <authorList>
            <person name="Deng P."/>
            <person name="Lu S."/>
        </authorList>
    </citation>
    <scope>NUCLEOTIDE SEQUENCE [LARGE SCALE GENOMIC DNA]</scope>
    <source>
        <strain evidence="2">UFB2</strain>
    </source>
</reference>
<dbReference type="Proteomes" id="UP000035212">
    <property type="component" value="Chromosome"/>
</dbReference>
<organism evidence="1 2">
    <name type="scientific">Pseudomonas chlororaphis</name>
    <dbReference type="NCBI Taxonomy" id="587753"/>
    <lineage>
        <taxon>Bacteria</taxon>
        <taxon>Pseudomonadati</taxon>
        <taxon>Pseudomonadota</taxon>
        <taxon>Gammaproteobacteria</taxon>
        <taxon>Pseudomonadales</taxon>
        <taxon>Pseudomonadaceae</taxon>
        <taxon>Pseudomonas</taxon>
    </lineage>
</organism>
<evidence type="ECO:0000313" key="2">
    <source>
        <dbReference type="Proteomes" id="UP000035212"/>
    </source>
</evidence>
<dbReference type="AlphaFoldDB" id="A0A0G3GK61"/>
<reference evidence="1 2" key="1">
    <citation type="journal article" date="2015" name="Stand. Genomic Sci.">
        <title>Complete genome of Pseudomonas chlororaphis strain UFB2, a soil bacterium with antibacterial activity against bacterial canker pathogen of tomato.</title>
        <authorList>
            <person name="Deng P."/>
            <person name="Wang X."/>
            <person name="Baird S.M."/>
            <person name="Lu S.E."/>
        </authorList>
    </citation>
    <scope>NUCLEOTIDE SEQUENCE [LARGE SCALE GENOMIC DNA]</scope>
    <source>
        <strain evidence="1 2">UFB2</strain>
    </source>
</reference>
<proteinExistence type="predicted"/>
<evidence type="ECO:0000313" key="1">
    <source>
        <dbReference type="EMBL" id="AKJ99136.1"/>
    </source>
</evidence>
<dbReference type="EMBL" id="CP011020">
    <property type="protein sequence ID" value="AKJ99136.1"/>
    <property type="molecule type" value="Genomic_DNA"/>
</dbReference>
<sequence length="92" mass="10224">MNPLRRSPVQRRLIQIVGPSLLFLLIGTYAGSASAASYLCKYHSMPGFVFVKNLFVSASSTQDALTLARATFKQESFYADYNWITCEIPVSP</sequence>
<accession>A0A0G3GK61</accession>
<protein>
    <submittedName>
        <fullName evidence="1">Uncharacterized protein</fullName>
    </submittedName>
</protein>